<name>A0A0D3IC22_EMIH1</name>
<dbReference type="PROSITE" id="PS00018">
    <property type="entry name" value="EF_HAND_1"/>
    <property type="match status" value="1"/>
</dbReference>
<dbReference type="GO" id="GO:0005509">
    <property type="term" value="F:calcium ion binding"/>
    <property type="evidence" value="ECO:0007669"/>
    <property type="project" value="InterPro"/>
</dbReference>
<dbReference type="KEGG" id="ehx:EMIHUDRAFT_105852"/>
<dbReference type="AlphaFoldDB" id="A0A0D3IC22"/>
<dbReference type="Proteomes" id="UP000013827">
    <property type="component" value="Unassembled WGS sequence"/>
</dbReference>
<evidence type="ECO:0000313" key="3">
    <source>
        <dbReference type="Proteomes" id="UP000013827"/>
    </source>
</evidence>
<proteinExistence type="predicted"/>
<dbReference type="InterPro" id="IPR002048">
    <property type="entry name" value="EF_hand_dom"/>
</dbReference>
<dbReference type="PaxDb" id="2903-EOD08807"/>
<dbReference type="HOGENOM" id="CLU_763831_0_0_1"/>
<dbReference type="SUPFAM" id="SSF51197">
    <property type="entry name" value="Clavaminate synthase-like"/>
    <property type="match status" value="1"/>
</dbReference>
<keyword evidence="3" id="KW-1185">Reference proteome</keyword>
<dbReference type="EnsemblProtists" id="EOD08807">
    <property type="protein sequence ID" value="EOD08807"/>
    <property type="gene ID" value="EMIHUDRAFT_105852"/>
</dbReference>
<sequence>MRAEYLEGEEWGGEWGFFRDEAEGENKVPLDNGLWWHAPRPARPRRGIEQHMAAEADAAEGDAAPRLTAPYIWHVKDQEPLSTKRSVQRVWRAPYFAARSPLAAWEASESFELWFSLPGGGTMAHGDAYGEVTVSLQLRGVKRWRMMMVPPSPIGIDTSDGGALVFPPGYLHETFVRPADNPGGGCTVATTFQMAAPAASRYLHAWLPRLAQTNLQTEERLISSEWSVLALAGLPRQAAAALRRRQTPEARRGSRALSPAELRAFFLSHPAAGWARRPLKTDLPHHGAVVDAASAAAMTVERTVVRARDVWSFLDTDRDGAVTAEELVASGRRWHESLRAAAVALRERRRRSKDAPRTTPHRP</sequence>
<protein>
    <recommendedName>
        <fullName evidence="1">EF-hand domain-containing protein</fullName>
    </recommendedName>
</protein>
<evidence type="ECO:0000259" key="1">
    <source>
        <dbReference type="PROSITE" id="PS50222"/>
    </source>
</evidence>
<organism evidence="2 3">
    <name type="scientific">Emiliania huxleyi (strain CCMP1516)</name>
    <dbReference type="NCBI Taxonomy" id="280463"/>
    <lineage>
        <taxon>Eukaryota</taxon>
        <taxon>Haptista</taxon>
        <taxon>Haptophyta</taxon>
        <taxon>Prymnesiophyceae</taxon>
        <taxon>Isochrysidales</taxon>
        <taxon>Noelaerhabdaceae</taxon>
        <taxon>Emiliania</taxon>
    </lineage>
</organism>
<reference evidence="3" key="1">
    <citation type="journal article" date="2013" name="Nature">
        <title>Pan genome of the phytoplankton Emiliania underpins its global distribution.</title>
        <authorList>
            <person name="Read B.A."/>
            <person name="Kegel J."/>
            <person name="Klute M.J."/>
            <person name="Kuo A."/>
            <person name="Lefebvre S.C."/>
            <person name="Maumus F."/>
            <person name="Mayer C."/>
            <person name="Miller J."/>
            <person name="Monier A."/>
            <person name="Salamov A."/>
            <person name="Young J."/>
            <person name="Aguilar M."/>
            <person name="Claverie J.M."/>
            <person name="Frickenhaus S."/>
            <person name="Gonzalez K."/>
            <person name="Herman E.K."/>
            <person name="Lin Y.C."/>
            <person name="Napier J."/>
            <person name="Ogata H."/>
            <person name="Sarno A.F."/>
            <person name="Shmutz J."/>
            <person name="Schroeder D."/>
            <person name="de Vargas C."/>
            <person name="Verret F."/>
            <person name="von Dassow P."/>
            <person name="Valentin K."/>
            <person name="Van de Peer Y."/>
            <person name="Wheeler G."/>
            <person name="Dacks J.B."/>
            <person name="Delwiche C.F."/>
            <person name="Dyhrman S.T."/>
            <person name="Glockner G."/>
            <person name="John U."/>
            <person name="Richards T."/>
            <person name="Worden A.Z."/>
            <person name="Zhang X."/>
            <person name="Grigoriev I.V."/>
            <person name="Allen A.E."/>
            <person name="Bidle K."/>
            <person name="Borodovsky M."/>
            <person name="Bowler C."/>
            <person name="Brownlee C."/>
            <person name="Cock J.M."/>
            <person name="Elias M."/>
            <person name="Gladyshev V.N."/>
            <person name="Groth M."/>
            <person name="Guda C."/>
            <person name="Hadaegh A."/>
            <person name="Iglesias-Rodriguez M.D."/>
            <person name="Jenkins J."/>
            <person name="Jones B.M."/>
            <person name="Lawson T."/>
            <person name="Leese F."/>
            <person name="Lindquist E."/>
            <person name="Lobanov A."/>
            <person name="Lomsadze A."/>
            <person name="Malik S.B."/>
            <person name="Marsh M.E."/>
            <person name="Mackinder L."/>
            <person name="Mock T."/>
            <person name="Mueller-Roeber B."/>
            <person name="Pagarete A."/>
            <person name="Parker M."/>
            <person name="Probert I."/>
            <person name="Quesneville H."/>
            <person name="Raines C."/>
            <person name="Rensing S.A."/>
            <person name="Riano-Pachon D.M."/>
            <person name="Richier S."/>
            <person name="Rokitta S."/>
            <person name="Shiraiwa Y."/>
            <person name="Soanes D.M."/>
            <person name="van der Giezen M."/>
            <person name="Wahlund T.M."/>
            <person name="Williams B."/>
            <person name="Wilson W."/>
            <person name="Wolfe G."/>
            <person name="Wurch L.L."/>
        </authorList>
    </citation>
    <scope>NUCLEOTIDE SEQUENCE</scope>
</reference>
<dbReference type="GeneID" id="17254978"/>
<feature type="domain" description="EF-hand" evidence="1">
    <location>
        <begin position="302"/>
        <end position="337"/>
    </location>
</feature>
<dbReference type="PROSITE" id="PS50222">
    <property type="entry name" value="EF_HAND_2"/>
    <property type="match status" value="1"/>
</dbReference>
<reference evidence="2" key="2">
    <citation type="submission" date="2024-10" db="UniProtKB">
        <authorList>
            <consortium name="EnsemblProtists"/>
        </authorList>
    </citation>
    <scope>IDENTIFICATION</scope>
</reference>
<evidence type="ECO:0000313" key="2">
    <source>
        <dbReference type="EnsemblProtists" id="EOD08807"/>
    </source>
</evidence>
<dbReference type="RefSeq" id="XP_005761236.1">
    <property type="nucleotide sequence ID" value="XM_005761179.1"/>
</dbReference>
<accession>A0A0D3IC22</accession>
<dbReference type="InterPro" id="IPR018247">
    <property type="entry name" value="EF_Hand_1_Ca_BS"/>
</dbReference>